<evidence type="ECO:0008006" key="3">
    <source>
        <dbReference type="Google" id="ProtNLM"/>
    </source>
</evidence>
<dbReference type="AlphaFoldDB" id="A0A8C0WFR1"/>
<protein>
    <recommendedName>
        <fullName evidence="3">Protein MROH8</fullName>
    </recommendedName>
</protein>
<name>A0A8C0WFR1_CASCN</name>
<proteinExistence type="predicted"/>
<evidence type="ECO:0000313" key="2">
    <source>
        <dbReference type="Ensembl" id="ENSCCNP00000009999.1"/>
    </source>
</evidence>
<feature type="region of interest" description="Disordered" evidence="1">
    <location>
        <begin position="1"/>
        <end position="85"/>
    </location>
</feature>
<organism evidence="2">
    <name type="scientific">Castor canadensis</name>
    <name type="common">American beaver</name>
    <dbReference type="NCBI Taxonomy" id="51338"/>
    <lineage>
        <taxon>Eukaryota</taxon>
        <taxon>Metazoa</taxon>
        <taxon>Chordata</taxon>
        <taxon>Craniata</taxon>
        <taxon>Vertebrata</taxon>
        <taxon>Euteleostomi</taxon>
        <taxon>Mammalia</taxon>
        <taxon>Eutheria</taxon>
        <taxon>Euarchontoglires</taxon>
        <taxon>Glires</taxon>
        <taxon>Rodentia</taxon>
        <taxon>Castorimorpha</taxon>
        <taxon>Castoridae</taxon>
        <taxon>Castor</taxon>
    </lineage>
</organism>
<gene>
    <name evidence="2" type="primary">Mroh8</name>
</gene>
<reference evidence="2" key="1">
    <citation type="submission" date="2023-09" db="UniProtKB">
        <authorList>
            <consortium name="Ensembl"/>
        </authorList>
    </citation>
    <scope>IDENTIFICATION</scope>
</reference>
<sequence length="220" mass="24186">MPLPLPRRGRVSRQAGSRVAGTSLPRAAPLSPRRTGRGAPLLSHAQRLTRRRHSSELWLQERAGGDSGDSRQELLAGMGSRHRSQEEVVIPCASDSDSGSVDLQLSDLEDIKKIPSNNELTDLDIPDIPGLPRESLTDSLRHLTCQEPLSETIVESLVQSIQEVFHGKLKGELEKLTFLRSLSSLSQTFLYDESTESFIHSHIAEIVHILNVSIAMSASL</sequence>
<dbReference type="Ensembl" id="ENSCCNT00000013155.1">
    <property type="protein sequence ID" value="ENSCCNP00000009999.1"/>
    <property type="gene ID" value="ENSCCNG00000010438.1"/>
</dbReference>
<accession>A0A8C0WFR1</accession>
<evidence type="ECO:0000256" key="1">
    <source>
        <dbReference type="SAM" id="MobiDB-lite"/>
    </source>
</evidence>